<evidence type="ECO:0000313" key="1">
    <source>
        <dbReference type="EMBL" id="KAJ7319866.1"/>
    </source>
</evidence>
<organism evidence="1 2">
    <name type="scientific">Phrynocephalus forsythii</name>
    <dbReference type="NCBI Taxonomy" id="171643"/>
    <lineage>
        <taxon>Eukaryota</taxon>
        <taxon>Metazoa</taxon>
        <taxon>Chordata</taxon>
        <taxon>Craniata</taxon>
        <taxon>Vertebrata</taxon>
        <taxon>Euteleostomi</taxon>
        <taxon>Lepidosauria</taxon>
        <taxon>Squamata</taxon>
        <taxon>Bifurcata</taxon>
        <taxon>Unidentata</taxon>
        <taxon>Episquamata</taxon>
        <taxon>Toxicofera</taxon>
        <taxon>Iguania</taxon>
        <taxon>Acrodonta</taxon>
        <taxon>Agamidae</taxon>
        <taxon>Agaminae</taxon>
        <taxon>Phrynocephalus</taxon>
    </lineage>
</organism>
<proteinExistence type="predicted"/>
<comment type="caution">
    <text evidence="1">The sequence shown here is derived from an EMBL/GenBank/DDBJ whole genome shotgun (WGS) entry which is preliminary data.</text>
</comment>
<evidence type="ECO:0000313" key="2">
    <source>
        <dbReference type="Proteomes" id="UP001142489"/>
    </source>
</evidence>
<accession>A0A9Q1AYF9</accession>
<dbReference type="EMBL" id="JAPFRF010000010">
    <property type="protein sequence ID" value="KAJ7319866.1"/>
    <property type="molecule type" value="Genomic_DNA"/>
</dbReference>
<dbReference type="Proteomes" id="UP001142489">
    <property type="component" value="Unassembled WGS sequence"/>
</dbReference>
<protein>
    <submittedName>
        <fullName evidence="1">Uncharacterized protein</fullName>
    </submittedName>
</protein>
<feature type="non-terminal residue" evidence="1">
    <location>
        <position position="1"/>
    </location>
</feature>
<keyword evidence="2" id="KW-1185">Reference proteome</keyword>
<name>A0A9Q1AYF9_9SAUR</name>
<reference evidence="1" key="1">
    <citation type="journal article" date="2023" name="DNA Res.">
        <title>Chromosome-level genome assembly of Phrynocephalus forsythii using third-generation DNA sequencing and Hi-C analysis.</title>
        <authorList>
            <person name="Qi Y."/>
            <person name="Zhao W."/>
            <person name="Zhao Y."/>
            <person name="Niu C."/>
            <person name="Cao S."/>
            <person name="Zhang Y."/>
        </authorList>
    </citation>
    <scope>NUCLEOTIDE SEQUENCE</scope>
    <source>
        <tissue evidence="1">Muscle</tissue>
    </source>
</reference>
<sequence length="89" mass="9865">DNRTPISLQMLCKLATVWSQTSSDHFEAVLFHAASLLAFFAVLRVSELIPHSKAGQSQTALLRIGLVEEQDRLMITICRSKTDPLGRGQ</sequence>
<feature type="non-terminal residue" evidence="1">
    <location>
        <position position="89"/>
    </location>
</feature>
<gene>
    <name evidence="1" type="ORF">JRQ81_019377</name>
</gene>
<dbReference type="AlphaFoldDB" id="A0A9Q1AYF9"/>